<reference evidence="2" key="2">
    <citation type="submission" date="2021-04" db="EMBL/GenBank/DDBJ databases">
        <authorList>
            <person name="Gilroy R."/>
        </authorList>
    </citation>
    <scope>NUCLEOTIDE SEQUENCE</scope>
    <source>
        <strain evidence="2">ChiBcolR8-3208</strain>
    </source>
</reference>
<dbReference type="Proteomes" id="UP000824214">
    <property type="component" value="Unassembled WGS sequence"/>
</dbReference>
<dbReference type="AlphaFoldDB" id="A0A9D2RXR5"/>
<protein>
    <submittedName>
        <fullName evidence="2">Vitamin B12 dependent methionine synthase activation subunit</fullName>
    </submittedName>
</protein>
<dbReference type="InterPro" id="IPR037010">
    <property type="entry name" value="VitB12-dep_Met_synth_activ_sf"/>
</dbReference>
<accession>A0A9D2RXR5</accession>
<proteinExistence type="predicted"/>
<comment type="caution">
    <text evidence="2">The sequence shown here is derived from an EMBL/GenBank/DDBJ whole genome shotgun (WGS) entry which is preliminary data.</text>
</comment>
<evidence type="ECO:0000313" key="2">
    <source>
        <dbReference type="EMBL" id="HJB36678.1"/>
    </source>
</evidence>
<name>A0A9D2RXR5_9FIRM</name>
<dbReference type="Gene3D" id="3.40.109.40">
    <property type="match status" value="1"/>
</dbReference>
<evidence type="ECO:0000259" key="1">
    <source>
        <dbReference type="Pfam" id="PF02965"/>
    </source>
</evidence>
<dbReference type="GO" id="GO:0008705">
    <property type="term" value="F:methionine synthase activity"/>
    <property type="evidence" value="ECO:0007669"/>
    <property type="project" value="InterPro"/>
</dbReference>
<organism evidence="2 3">
    <name type="scientific">Candidatus Acutalibacter ornithocaccae</name>
    <dbReference type="NCBI Taxonomy" id="2838416"/>
    <lineage>
        <taxon>Bacteria</taxon>
        <taxon>Bacillati</taxon>
        <taxon>Bacillota</taxon>
        <taxon>Clostridia</taxon>
        <taxon>Eubacteriales</taxon>
        <taxon>Acutalibacteraceae</taxon>
        <taxon>Acutalibacter</taxon>
    </lineage>
</organism>
<gene>
    <name evidence="2" type="ORF">H9942_01250</name>
</gene>
<dbReference type="InterPro" id="IPR004223">
    <property type="entry name" value="VitB12-dep_Met_synth_activ_dom"/>
</dbReference>
<dbReference type="EMBL" id="DWXZ01000019">
    <property type="protein sequence ID" value="HJB36678.1"/>
    <property type="molecule type" value="Genomic_DNA"/>
</dbReference>
<feature type="domain" description="AdoMet activation" evidence="1">
    <location>
        <begin position="132"/>
        <end position="197"/>
    </location>
</feature>
<reference evidence="2" key="1">
    <citation type="journal article" date="2021" name="PeerJ">
        <title>Extensive microbial diversity within the chicken gut microbiome revealed by metagenomics and culture.</title>
        <authorList>
            <person name="Gilroy R."/>
            <person name="Ravi A."/>
            <person name="Getino M."/>
            <person name="Pursley I."/>
            <person name="Horton D.L."/>
            <person name="Alikhan N.F."/>
            <person name="Baker D."/>
            <person name="Gharbi K."/>
            <person name="Hall N."/>
            <person name="Watson M."/>
            <person name="Adriaenssens E.M."/>
            <person name="Foster-Nyarko E."/>
            <person name="Jarju S."/>
            <person name="Secka A."/>
            <person name="Antonio M."/>
            <person name="Oren A."/>
            <person name="Chaudhuri R.R."/>
            <person name="La Ragione R."/>
            <person name="Hildebrand F."/>
            <person name="Pallen M.J."/>
        </authorList>
    </citation>
    <scope>NUCLEOTIDE SEQUENCE</scope>
    <source>
        <strain evidence="2">ChiBcolR8-3208</strain>
    </source>
</reference>
<sequence>MEKQAIYRYLGGAASEPQLDEMIARAEAEIKRAAAPRYVDGRFPLSVAAEGVTIGGTYLASKTLASHLRGCQDVFLTAFTLGPGIDALIKRYELMEMPLVPVLQACAAAYTEEQADLAQAGIAQYAQERGLYLRPRYSPGYGDLPLASQRFLFDVLQISKKIGVTLTENCLMLPMKSITGIVGLSPDPSLCHVGKCMACAAENCPFRQET</sequence>
<evidence type="ECO:0000313" key="3">
    <source>
        <dbReference type="Proteomes" id="UP000824214"/>
    </source>
</evidence>
<dbReference type="Pfam" id="PF02965">
    <property type="entry name" value="Met_synt_B12"/>
    <property type="match status" value="1"/>
</dbReference>
<dbReference type="SUPFAM" id="SSF56507">
    <property type="entry name" value="Methionine synthase activation domain-like"/>
    <property type="match status" value="1"/>
</dbReference>